<protein>
    <recommendedName>
        <fullName evidence="2">SLH domain-containing protein</fullName>
    </recommendedName>
</protein>
<feature type="domain" description="SLH" evidence="2">
    <location>
        <begin position="179"/>
        <end position="242"/>
    </location>
</feature>
<dbReference type="Pfam" id="PF00395">
    <property type="entry name" value="SLH"/>
    <property type="match status" value="3"/>
</dbReference>
<dbReference type="RefSeq" id="WP_282201540.1">
    <property type="nucleotide sequence ID" value="NZ_BOQE01000002.1"/>
</dbReference>
<dbReference type="PROSITE" id="PS51272">
    <property type="entry name" value="SLH"/>
    <property type="match status" value="3"/>
</dbReference>
<gene>
    <name evidence="3" type="ORF">DNHGIG_40400</name>
</gene>
<keyword evidence="4" id="KW-1185">Reference proteome</keyword>
<evidence type="ECO:0000313" key="4">
    <source>
        <dbReference type="Proteomes" id="UP001057291"/>
    </source>
</evidence>
<dbReference type="Proteomes" id="UP001057291">
    <property type="component" value="Unassembled WGS sequence"/>
</dbReference>
<dbReference type="PANTHER" id="PTHR43308">
    <property type="entry name" value="OUTER MEMBRANE PROTEIN ALPHA-RELATED"/>
    <property type="match status" value="1"/>
</dbReference>
<proteinExistence type="predicted"/>
<keyword evidence="1" id="KW-0732">Signal</keyword>
<reference evidence="3" key="1">
    <citation type="journal article" date="2023" name="Int. J. Syst. Evol. Microbiol.">
        <title>Collibacillus ludicampi gen. nov., sp. nov., a new soil bacterium of the family Alicyclobacillaceae.</title>
        <authorList>
            <person name="Jojima T."/>
            <person name="Ioku Y."/>
            <person name="Fukuta Y."/>
            <person name="Shirasaka N."/>
            <person name="Matsumura Y."/>
            <person name="Mori M."/>
        </authorList>
    </citation>
    <scope>NUCLEOTIDE SEQUENCE</scope>
    <source>
        <strain evidence="3">TP075</strain>
    </source>
</reference>
<dbReference type="AlphaFoldDB" id="A0AAV4LKT0"/>
<feature type="chain" id="PRO_5043573688" description="SLH domain-containing protein" evidence="1">
    <location>
        <begin position="26"/>
        <end position="459"/>
    </location>
</feature>
<dbReference type="PANTHER" id="PTHR43308:SF5">
    <property type="entry name" value="S-LAYER PROTEIN _ PEPTIDOGLYCAN ENDO-BETA-N-ACETYLGLUCOSAMINIDASE"/>
    <property type="match status" value="1"/>
</dbReference>
<dbReference type="InterPro" id="IPR001119">
    <property type="entry name" value="SLH_dom"/>
</dbReference>
<evidence type="ECO:0000313" key="3">
    <source>
        <dbReference type="EMBL" id="GIM48491.1"/>
    </source>
</evidence>
<comment type="caution">
    <text evidence="3">The sequence shown here is derived from an EMBL/GenBank/DDBJ whole genome shotgun (WGS) entry which is preliminary data.</text>
</comment>
<name>A0AAV4LKT0_9BACL</name>
<dbReference type="InterPro" id="IPR051465">
    <property type="entry name" value="Cell_Envelope_Struct_Comp"/>
</dbReference>
<evidence type="ECO:0000256" key="1">
    <source>
        <dbReference type="SAM" id="SignalP"/>
    </source>
</evidence>
<organism evidence="3 4">
    <name type="scientific">Collibacillus ludicampi</name>
    <dbReference type="NCBI Taxonomy" id="2771369"/>
    <lineage>
        <taxon>Bacteria</taxon>
        <taxon>Bacillati</taxon>
        <taxon>Bacillota</taxon>
        <taxon>Bacilli</taxon>
        <taxon>Bacillales</taxon>
        <taxon>Alicyclobacillaceae</taxon>
        <taxon>Collibacillus</taxon>
    </lineage>
</organism>
<feature type="domain" description="SLH" evidence="2">
    <location>
        <begin position="45"/>
        <end position="108"/>
    </location>
</feature>
<feature type="domain" description="SLH" evidence="2">
    <location>
        <begin position="109"/>
        <end position="171"/>
    </location>
</feature>
<dbReference type="EMBL" id="BOQE01000002">
    <property type="protein sequence ID" value="GIM48491.1"/>
    <property type="molecule type" value="Genomic_DNA"/>
</dbReference>
<evidence type="ECO:0000259" key="2">
    <source>
        <dbReference type="PROSITE" id="PS51272"/>
    </source>
</evidence>
<accession>A0AAV4LKT0</accession>
<feature type="signal peptide" evidence="1">
    <location>
        <begin position="1"/>
        <end position="25"/>
    </location>
</feature>
<sequence>MKGRKIAATLSSLALIAGLSSPAFADDHGHHRGHFKENDDMKAYSFNFDDVDGNYGWARQAIAKLASQGIISGIDKHHFQPGGTITRAQFATLLSRYFHLQAANGTQQDFQDVSNSDWFFPYVEAAKDYMTAFTDPNGQYYFQPDRPVNRAEAAVTLVRILQNENRVQLVSNDQANTILSSYQDAGSIPVNLRAYVATAIQSGVMIGVSPDRFDPLSNLNRAQVAALFYNIENQLEVPPVSSGTTGLTEVVPGSNITTTTSTITQTGTASGAAIYLNGTKISGTNSLSVSANIPVHLLVEPVDANGNPVVVNTTTTYYLSDNGGNGTFRQDGNTVSYVLIPAGSSGVYIDYINSQSGSYNLTATPISMQLSAPSSVLHGQSYAYTLTVLKNGAVDTDIYGTYTMKVSTTDSTNTSFVTSVTFTNGVAQIPVLLNTTGTQTVTVSNDQLGITGSITVNVQ</sequence>